<sequence>MLKTLQPMVDTTDYYLAEIDIQIELLNMLAVHVAVIKGKIVDLNKLIKKAQEDAMELTPRCMCLPILEEFSARSVTLSVLSDDLKAVKNQETTERPSPTELQLILPGGDDPESQMIEPVAQASYRSLSLSFQPCLL</sequence>
<protein>
    <submittedName>
        <fullName evidence="1">Uncharacterized protein</fullName>
    </submittedName>
</protein>
<organism evidence="1 2">
    <name type="scientific">Pleurodeles waltl</name>
    <name type="common">Iberian ribbed newt</name>
    <dbReference type="NCBI Taxonomy" id="8319"/>
    <lineage>
        <taxon>Eukaryota</taxon>
        <taxon>Metazoa</taxon>
        <taxon>Chordata</taxon>
        <taxon>Craniata</taxon>
        <taxon>Vertebrata</taxon>
        <taxon>Euteleostomi</taxon>
        <taxon>Amphibia</taxon>
        <taxon>Batrachia</taxon>
        <taxon>Caudata</taxon>
        <taxon>Salamandroidea</taxon>
        <taxon>Salamandridae</taxon>
        <taxon>Pleurodelinae</taxon>
        <taxon>Pleurodeles</taxon>
    </lineage>
</organism>
<reference evidence="1" key="1">
    <citation type="journal article" date="2022" name="bioRxiv">
        <title>Sequencing and chromosome-scale assembly of the giantPleurodeles waltlgenome.</title>
        <authorList>
            <person name="Brown T."/>
            <person name="Elewa A."/>
            <person name="Iarovenko S."/>
            <person name="Subramanian E."/>
            <person name="Araus A.J."/>
            <person name="Petzold A."/>
            <person name="Susuki M."/>
            <person name="Suzuki K.-i.T."/>
            <person name="Hayashi T."/>
            <person name="Toyoda A."/>
            <person name="Oliveira C."/>
            <person name="Osipova E."/>
            <person name="Leigh N.D."/>
            <person name="Simon A."/>
            <person name="Yun M.H."/>
        </authorList>
    </citation>
    <scope>NUCLEOTIDE SEQUENCE</scope>
    <source>
        <strain evidence="1">20211129_DDA</strain>
        <tissue evidence="1">Liver</tissue>
    </source>
</reference>
<dbReference type="Proteomes" id="UP001066276">
    <property type="component" value="Chromosome 10"/>
</dbReference>
<evidence type="ECO:0000313" key="2">
    <source>
        <dbReference type="Proteomes" id="UP001066276"/>
    </source>
</evidence>
<dbReference type="EMBL" id="JANPWB010000014">
    <property type="protein sequence ID" value="KAJ1098843.1"/>
    <property type="molecule type" value="Genomic_DNA"/>
</dbReference>
<name>A0AAV7M6H5_PLEWA</name>
<keyword evidence="2" id="KW-1185">Reference proteome</keyword>
<gene>
    <name evidence="1" type="ORF">NDU88_003950</name>
</gene>
<proteinExistence type="predicted"/>
<dbReference type="AlphaFoldDB" id="A0AAV7M6H5"/>
<comment type="caution">
    <text evidence="1">The sequence shown here is derived from an EMBL/GenBank/DDBJ whole genome shotgun (WGS) entry which is preliminary data.</text>
</comment>
<evidence type="ECO:0000313" key="1">
    <source>
        <dbReference type="EMBL" id="KAJ1098843.1"/>
    </source>
</evidence>
<accession>A0AAV7M6H5</accession>